<organism evidence="4">
    <name type="scientific">Anopheles funestus</name>
    <name type="common">African malaria mosquito</name>
    <dbReference type="NCBI Taxonomy" id="62324"/>
    <lineage>
        <taxon>Eukaryota</taxon>
        <taxon>Metazoa</taxon>
        <taxon>Ecdysozoa</taxon>
        <taxon>Arthropoda</taxon>
        <taxon>Hexapoda</taxon>
        <taxon>Insecta</taxon>
        <taxon>Pterygota</taxon>
        <taxon>Neoptera</taxon>
        <taxon>Endopterygota</taxon>
        <taxon>Diptera</taxon>
        <taxon>Nematocera</taxon>
        <taxon>Culicoidea</taxon>
        <taxon>Culicidae</taxon>
        <taxon>Anophelinae</taxon>
        <taxon>Anopheles</taxon>
    </lineage>
</organism>
<accession>A0A182RDH9</accession>
<feature type="repeat" description="ANK" evidence="2">
    <location>
        <begin position="66"/>
        <end position="98"/>
    </location>
</feature>
<dbReference type="Gene3D" id="1.25.40.20">
    <property type="entry name" value="Ankyrin repeat-containing domain"/>
    <property type="match status" value="1"/>
</dbReference>
<dbReference type="PIRSF" id="PIRSF000654">
    <property type="entry name" value="Integrin-linked_kinase"/>
    <property type="match status" value="1"/>
</dbReference>
<dbReference type="GO" id="GO:0005925">
    <property type="term" value="C:focal adhesion"/>
    <property type="evidence" value="ECO:0007669"/>
    <property type="project" value="TreeGrafter"/>
</dbReference>
<comment type="similarity">
    <text evidence="1">Belongs to the protein kinase superfamily. TKL Ser/Thr protein kinase family.</text>
</comment>
<dbReference type="InterPro" id="IPR000719">
    <property type="entry name" value="Prot_kinase_dom"/>
</dbReference>
<dbReference type="InterPro" id="IPR011009">
    <property type="entry name" value="Kinase-like_dom_sf"/>
</dbReference>
<keyword evidence="2" id="KW-0040">ANK repeat</keyword>
<evidence type="ECO:0000313" key="4">
    <source>
        <dbReference type="EnsemblMetazoa" id="AFUN004251-PA"/>
    </source>
</evidence>
<dbReference type="PANTHER" id="PTHR44329:SF57">
    <property type="entry name" value="INTEGRIN-LINKED PROTEIN KINASE"/>
    <property type="match status" value="1"/>
</dbReference>
<dbReference type="Gene3D" id="1.10.510.10">
    <property type="entry name" value="Transferase(Phosphotransferase) domain 1"/>
    <property type="match status" value="1"/>
</dbReference>
<evidence type="ECO:0000256" key="1">
    <source>
        <dbReference type="ARBA" id="ARBA00005843"/>
    </source>
</evidence>
<dbReference type="Gene3D" id="3.30.200.20">
    <property type="entry name" value="Phosphorylase Kinase, domain 1"/>
    <property type="match status" value="1"/>
</dbReference>
<dbReference type="Pfam" id="PF00023">
    <property type="entry name" value="Ank"/>
    <property type="match status" value="1"/>
</dbReference>
<dbReference type="FunFam" id="3.30.200.20:FF:000245">
    <property type="entry name" value="Integrin-linked protein kinase"/>
    <property type="match status" value="1"/>
</dbReference>
<reference evidence="4" key="1">
    <citation type="submission" date="2020-05" db="UniProtKB">
        <authorList>
            <consortium name="EnsemblMetazoa"/>
        </authorList>
    </citation>
    <scope>IDENTIFICATION</scope>
    <source>
        <strain evidence="4">FUMOZ</strain>
    </source>
</reference>
<proteinExistence type="inferred from homology"/>
<feature type="repeat" description="ANK" evidence="2">
    <location>
        <begin position="99"/>
        <end position="131"/>
    </location>
</feature>
<evidence type="ECO:0000259" key="3">
    <source>
        <dbReference type="PROSITE" id="PS50011"/>
    </source>
</evidence>
<dbReference type="GO" id="GO:0034446">
    <property type="term" value="P:substrate adhesion-dependent cell spreading"/>
    <property type="evidence" value="ECO:0007669"/>
    <property type="project" value="TreeGrafter"/>
</dbReference>
<dbReference type="SUPFAM" id="SSF48403">
    <property type="entry name" value="Ankyrin repeat"/>
    <property type="match status" value="1"/>
</dbReference>
<dbReference type="InterPro" id="IPR002110">
    <property type="entry name" value="Ankyrin_rpt"/>
</dbReference>
<dbReference type="PROSITE" id="PS50088">
    <property type="entry name" value="ANK_REPEAT"/>
    <property type="match status" value="3"/>
</dbReference>
<dbReference type="STRING" id="62324.A0A182RDH9"/>
<dbReference type="VEuPathDB" id="VectorBase:AFUN004251"/>
<dbReference type="VEuPathDB" id="VectorBase:AFUN2_007696"/>
<dbReference type="GO" id="GO:0005524">
    <property type="term" value="F:ATP binding"/>
    <property type="evidence" value="ECO:0007669"/>
    <property type="project" value="InterPro"/>
</dbReference>
<evidence type="ECO:0000256" key="2">
    <source>
        <dbReference type="PROSITE-ProRule" id="PRU00023"/>
    </source>
</evidence>
<dbReference type="Pfam" id="PF12796">
    <property type="entry name" value="Ank_2"/>
    <property type="match status" value="1"/>
</dbReference>
<dbReference type="FunFam" id="1.25.40.20:FF:000050">
    <property type="entry name" value="integrin-linked protein kinase"/>
    <property type="match status" value="1"/>
</dbReference>
<dbReference type="Pfam" id="PF07714">
    <property type="entry name" value="PK_Tyr_Ser-Thr"/>
    <property type="match status" value="1"/>
</dbReference>
<dbReference type="SUPFAM" id="SSF56112">
    <property type="entry name" value="Protein kinase-like (PK-like)"/>
    <property type="match status" value="1"/>
</dbReference>
<dbReference type="GO" id="GO:0001725">
    <property type="term" value="C:stress fiber"/>
    <property type="evidence" value="ECO:0007669"/>
    <property type="project" value="TreeGrafter"/>
</dbReference>
<dbReference type="PROSITE" id="PS50297">
    <property type="entry name" value="ANK_REP_REGION"/>
    <property type="match status" value="3"/>
</dbReference>
<dbReference type="GO" id="GO:0007229">
    <property type="term" value="P:integrin-mediated signaling pathway"/>
    <property type="evidence" value="ECO:0007669"/>
    <property type="project" value="TreeGrafter"/>
</dbReference>
<dbReference type="EnsemblMetazoa" id="AFUN004251-RA">
    <property type="protein sequence ID" value="AFUN004251-PA"/>
    <property type="gene ID" value="AFUN004251"/>
</dbReference>
<name>A0A182RDH9_ANOFN</name>
<feature type="domain" description="Protein kinase" evidence="3">
    <location>
        <begin position="192"/>
        <end position="446"/>
    </location>
</feature>
<dbReference type="PROSITE" id="PS50011">
    <property type="entry name" value="PROTEIN_KINASE_DOM"/>
    <property type="match status" value="1"/>
</dbReference>
<dbReference type="VEuPathDB" id="VectorBase:AFUN2_009262"/>
<sequence length="510" mass="56476">MEDIFHWCREGNSIQVRLWLDDTEHDMNLGDDHGFSPLHWCAKEGHTKLVEMLLHRGARVNATNMGDDIPLHLASAHGHYDIVQMLVRHRSDVNAANEHGNTPLHYACFWGYQAIAEELVNNGALISLANKDGDTPLDKAKTLLATRLHNLAVESGQELKKISFKDQGWSGMKTRSRDATLSRFKGINIQELTLHNKVAITPGGETWRGRWQNNEIIAKILAIRECTARVARDFNEEFPKLRIFSHPNILPVLGACNAPSSLIVISQYMPRGSLYDLLHGTAGIVVDTAQAVRFALDIARGMAYLHSLERIIPEYHLNSFHVMIDDDLTARINMADAKFSFQERGRVYQPAWMSPEMLQKKRGERNWEACDMWSFAICIWELATREIPFADLTPMEAGMRIATEGLRVTIPPGTSPHLAKLIKICMNEDPGKRPTSAIASSTTTLLHNTASPVGQGTVQAGGNSNCSTVNVGEVSSTCSVGSADETVSSPGYINTATESSISSLDDLKNE</sequence>
<dbReference type="InterPro" id="IPR036770">
    <property type="entry name" value="Ankyrin_rpt-contain_sf"/>
</dbReference>
<dbReference type="AlphaFoldDB" id="A0A182RDH9"/>
<dbReference type="PANTHER" id="PTHR44329">
    <property type="entry name" value="SERINE/THREONINE-PROTEIN KINASE TNNI3K-RELATED"/>
    <property type="match status" value="1"/>
</dbReference>
<dbReference type="InterPro" id="IPR001245">
    <property type="entry name" value="Ser-Thr/Tyr_kinase_cat_dom"/>
</dbReference>
<dbReference type="GO" id="GO:0007160">
    <property type="term" value="P:cell-matrix adhesion"/>
    <property type="evidence" value="ECO:0007669"/>
    <property type="project" value="TreeGrafter"/>
</dbReference>
<feature type="repeat" description="ANK" evidence="2">
    <location>
        <begin position="33"/>
        <end position="65"/>
    </location>
</feature>
<dbReference type="SMART" id="SM00248">
    <property type="entry name" value="ANK"/>
    <property type="match status" value="3"/>
</dbReference>
<dbReference type="InterPro" id="IPR051681">
    <property type="entry name" value="Ser/Thr_Kinases-Pseudokinases"/>
</dbReference>
<protein>
    <recommendedName>
        <fullName evidence="3">Protein kinase domain-containing protein</fullName>
    </recommendedName>
</protein>
<dbReference type="GO" id="GO:0004674">
    <property type="term" value="F:protein serine/threonine kinase activity"/>
    <property type="evidence" value="ECO:0007669"/>
    <property type="project" value="TreeGrafter"/>
</dbReference>